<evidence type="ECO:0000313" key="10">
    <source>
        <dbReference type="Ensembl" id="ENSSLDP00000004906.1"/>
    </source>
</evidence>
<evidence type="ECO:0000256" key="8">
    <source>
        <dbReference type="ARBA" id="ARBA00023273"/>
    </source>
</evidence>
<sequence length="205" mass="23356">MHFQGFVAVRNWLCLRCKLVSLTDRYEGETCDGQSHGEGVACFEGGHMYKVQKQITLHFEKVGKAYIFDFIIQYAYFFGEFVCNIPMGQGAYTWPNGSSYTGEVYNGIRHGTGIHKCAINGVSYRGQWDQGKRHGKGVVYYNPDKTSWYKGDWVKNNRDGLGERCNRYTGDFVQGQRHGLGTFYYAGGAIYEGEWKNNKKDGKVN</sequence>
<protein>
    <submittedName>
        <fullName evidence="10">Uncharacterized protein</fullName>
    </submittedName>
</protein>
<dbReference type="STRING" id="1841481.ENSSLDP00000004906"/>
<keyword evidence="5" id="KW-0282">Flagellum</keyword>
<dbReference type="SMART" id="SM00698">
    <property type="entry name" value="MORN"/>
    <property type="match status" value="6"/>
</dbReference>
<dbReference type="GO" id="GO:0005930">
    <property type="term" value="C:axoneme"/>
    <property type="evidence" value="ECO:0007669"/>
    <property type="project" value="UniProtKB-SubCell"/>
</dbReference>
<keyword evidence="11" id="KW-1185">Reference proteome</keyword>
<dbReference type="GO" id="GO:0031514">
    <property type="term" value="C:motile cilium"/>
    <property type="evidence" value="ECO:0007669"/>
    <property type="project" value="UniProtKB-SubCell"/>
</dbReference>
<evidence type="ECO:0000313" key="11">
    <source>
        <dbReference type="Proteomes" id="UP000261360"/>
    </source>
</evidence>
<dbReference type="InterPro" id="IPR003409">
    <property type="entry name" value="MORN"/>
</dbReference>
<accession>A0A3B4WKC3</accession>
<keyword evidence="8" id="KW-0966">Cell projection</keyword>
<keyword evidence="6" id="KW-0969">Cilium</keyword>
<name>A0A3B4WKC3_SERLL</name>
<keyword evidence="7" id="KW-0206">Cytoskeleton</keyword>
<feature type="chain" id="PRO_5017309115" evidence="9">
    <location>
        <begin position="18"/>
        <end position="205"/>
    </location>
</feature>
<evidence type="ECO:0000256" key="4">
    <source>
        <dbReference type="ARBA" id="ARBA00022737"/>
    </source>
</evidence>
<comment type="subcellular location">
    <subcellularLocation>
        <location evidence="1">Cell projection</location>
        <location evidence="1">Cilium</location>
        <location evidence="1">Flagellum</location>
    </subcellularLocation>
    <subcellularLocation>
        <location evidence="2">Cytoplasm</location>
        <location evidence="2">Cytoskeleton</location>
        <location evidence="2">Cilium axoneme</location>
    </subcellularLocation>
</comment>
<reference evidence="10" key="1">
    <citation type="submission" date="2025-08" db="UniProtKB">
        <authorList>
            <consortium name="Ensembl"/>
        </authorList>
    </citation>
    <scope>IDENTIFICATION</scope>
</reference>
<dbReference type="Gene3D" id="2.20.110.10">
    <property type="entry name" value="Histone H3 K4-specific methyltransferase SET7/9 N-terminal domain"/>
    <property type="match status" value="2"/>
</dbReference>
<keyword evidence="4" id="KW-0677">Repeat</keyword>
<evidence type="ECO:0000256" key="5">
    <source>
        <dbReference type="ARBA" id="ARBA00022846"/>
    </source>
</evidence>
<dbReference type="Proteomes" id="UP000261360">
    <property type="component" value="Unplaced"/>
</dbReference>
<evidence type="ECO:0000256" key="6">
    <source>
        <dbReference type="ARBA" id="ARBA00023069"/>
    </source>
</evidence>
<keyword evidence="3" id="KW-0963">Cytoplasm</keyword>
<evidence type="ECO:0000256" key="7">
    <source>
        <dbReference type="ARBA" id="ARBA00023212"/>
    </source>
</evidence>
<dbReference type="Pfam" id="PF02493">
    <property type="entry name" value="MORN"/>
    <property type="match status" value="6"/>
</dbReference>
<dbReference type="PANTHER" id="PTHR46613">
    <property type="entry name" value="RADIAL SPOKE HEAD 10 HOMOLOG B-RELATED"/>
    <property type="match status" value="1"/>
</dbReference>
<dbReference type="GeneTree" id="ENSGT00940000168282"/>
<proteinExistence type="predicted"/>
<feature type="signal peptide" evidence="9">
    <location>
        <begin position="1"/>
        <end position="17"/>
    </location>
</feature>
<evidence type="ECO:0000256" key="2">
    <source>
        <dbReference type="ARBA" id="ARBA00004430"/>
    </source>
</evidence>
<dbReference type="PANTHER" id="PTHR46613:SF1">
    <property type="entry name" value="RADIAL SPOKE HEAD 10 HOMOLOG B-RELATED"/>
    <property type="match status" value="1"/>
</dbReference>
<dbReference type="Ensembl" id="ENSSLDT00000005066.1">
    <property type="protein sequence ID" value="ENSSLDP00000004906.1"/>
    <property type="gene ID" value="ENSSLDG00000003878.1"/>
</dbReference>
<dbReference type="SUPFAM" id="SSF82185">
    <property type="entry name" value="Histone H3 K4-specific methyltransferase SET7/9 N-terminal domain"/>
    <property type="match status" value="2"/>
</dbReference>
<reference evidence="10" key="2">
    <citation type="submission" date="2025-09" db="UniProtKB">
        <authorList>
            <consortium name="Ensembl"/>
        </authorList>
    </citation>
    <scope>IDENTIFICATION</scope>
</reference>
<keyword evidence="9" id="KW-0732">Signal</keyword>
<dbReference type="AlphaFoldDB" id="A0A3B4WKC3"/>
<evidence type="ECO:0000256" key="1">
    <source>
        <dbReference type="ARBA" id="ARBA00004230"/>
    </source>
</evidence>
<evidence type="ECO:0000256" key="3">
    <source>
        <dbReference type="ARBA" id="ARBA00022490"/>
    </source>
</evidence>
<organism evidence="10 11">
    <name type="scientific">Seriola lalandi dorsalis</name>
    <dbReference type="NCBI Taxonomy" id="1841481"/>
    <lineage>
        <taxon>Eukaryota</taxon>
        <taxon>Metazoa</taxon>
        <taxon>Chordata</taxon>
        <taxon>Craniata</taxon>
        <taxon>Vertebrata</taxon>
        <taxon>Euteleostomi</taxon>
        <taxon>Actinopterygii</taxon>
        <taxon>Neopterygii</taxon>
        <taxon>Teleostei</taxon>
        <taxon>Neoteleostei</taxon>
        <taxon>Acanthomorphata</taxon>
        <taxon>Carangaria</taxon>
        <taxon>Carangiformes</taxon>
        <taxon>Carangidae</taxon>
        <taxon>Seriola</taxon>
    </lineage>
</organism>
<evidence type="ECO:0000256" key="9">
    <source>
        <dbReference type="SAM" id="SignalP"/>
    </source>
</evidence>